<dbReference type="Pfam" id="PF23857">
    <property type="entry name" value="Phage_TAC_19"/>
    <property type="match status" value="1"/>
</dbReference>
<proteinExistence type="predicted"/>
<organism evidence="1">
    <name type="scientific">Myoviridae sp. ctu6J18</name>
    <dbReference type="NCBI Taxonomy" id="2827714"/>
    <lineage>
        <taxon>Viruses</taxon>
        <taxon>Duplodnaviria</taxon>
        <taxon>Heunggongvirae</taxon>
        <taxon>Uroviricota</taxon>
        <taxon>Caudoviricetes</taxon>
    </lineage>
</organism>
<name>A0A8S5TN11_9CAUD</name>
<dbReference type="NCBIfam" id="NF047360">
    <property type="entry name" value="tail_chap_PVL"/>
    <property type="match status" value="1"/>
</dbReference>
<protein>
    <submittedName>
        <fullName evidence="1">Uncharacterized protein</fullName>
    </submittedName>
</protein>
<dbReference type="EMBL" id="BK032862">
    <property type="protein sequence ID" value="DAF64524.1"/>
    <property type="molecule type" value="Genomic_DNA"/>
</dbReference>
<dbReference type="InterPro" id="IPR057006">
    <property type="entry name" value="Phage_TAC_19"/>
</dbReference>
<accession>A0A8S5TN11</accession>
<sequence>MKRKLIINGKEYEMPKMDVDTYMEYLEVRDDIMGTEKKSGLYTAEQFRKMLDCICMVYGNQFTVDELKDKETGLGVAAIIMEFALIEESLGDEVNGKVEKLQKNFTSGK</sequence>
<evidence type="ECO:0000313" key="1">
    <source>
        <dbReference type="EMBL" id="DAF64524.1"/>
    </source>
</evidence>
<reference evidence="1" key="1">
    <citation type="journal article" date="2021" name="Proc. Natl. Acad. Sci. U.S.A.">
        <title>A Catalog of Tens of Thousands of Viruses from Human Metagenomes Reveals Hidden Associations with Chronic Diseases.</title>
        <authorList>
            <person name="Tisza M.J."/>
            <person name="Buck C.B."/>
        </authorList>
    </citation>
    <scope>NUCLEOTIDE SEQUENCE</scope>
    <source>
        <strain evidence="1">Ctu6J18</strain>
    </source>
</reference>